<gene>
    <name evidence="2" type="ORF">B0J13DRAFT_596732</name>
</gene>
<keyword evidence="3" id="KW-1185">Reference proteome</keyword>
<dbReference type="OrthoDB" id="194358at2759"/>
<sequence length="325" mass="36686">MRLINTQTYKVTEFLDSIPDYAILSHTWGSDELSLQQWQLMKPSALPKCPKSGCQKVLEACALARQDKFNYIWVDTVCIDKTSSTELSEAINSMFSWYRLSKICYAYLADVEPISNHGLSESSFRSSRWFTRGWTLQELLAPRRLVFFARDWSHLGDLFHLSVMVSDVSGIPKGYLCHSVPLSSASVGQKLSWVSNRVTTRLEDIAYCMLGLLDVNMTPLYGEGKKSFVRLQEELIKASDDHTLAPGSMLSVDPVTFYDCGSFSQSQSLCSFYPYATNNLGLSIRLPLFDTFGTGFFSVNVMHHCIHETTSSVTCFYITQQNPLV</sequence>
<evidence type="ECO:0000313" key="2">
    <source>
        <dbReference type="EMBL" id="KAH7139668.1"/>
    </source>
</evidence>
<proteinExistence type="predicted"/>
<organism evidence="2 3">
    <name type="scientific">Dactylonectria estremocensis</name>
    <dbReference type="NCBI Taxonomy" id="1079267"/>
    <lineage>
        <taxon>Eukaryota</taxon>
        <taxon>Fungi</taxon>
        <taxon>Dikarya</taxon>
        <taxon>Ascomycota</taxon>
        <taxon>Pezizomycotina</taxon>
        <taxon>Sordariomycetes</taxon>
        <taxon>Hypocreomycetidae</taxon>
        <taxon>Hypocreales</taxon>
        <taxon>Nectriaceae</taxon>
        <taxon>Dactylonectria</taxon>
    </lineage>
</organism>
<name>A0A9P9IXS9_9HYPO</name>
<evidence type="ECO:0000259" key="1">
    <source>
        <dbReference type="Pfam" id="PF06985"/>
    </source>
</evidence>
<reference evidence="2" key="1">
    <citation type="journal article" date="2021" name="Nat. Commun.">
        <title>Genetic determinants of endophytism in the Arabidopsis root mycobiome.</title>
        <authorList>
            <person name="Mesny F."/>
            <person name="Miyauchi S."/>
            <person name="Thiergart T."/>
            <person name="Pickel B."/>
            <person name="Atanasova L."/>
            <person name="Karlsson M."/>
            <person name="Huettel B."/>
            <person name="Barry K.W."/>
            <person name="Haridas S."/>
            <person name="Chen C."/>
            <person name="Bauer D."/>
            <person name="Andreopoulos W."/>
            <person name="Pangilinan J."/>
            <person name="LaButti K."/>
            <person name="Riley R."/>
            <person name="Lipzen A."/>
            <person name="Clum A."/>
            <person name="Drula E."/>
            <person name="Henrissat B."/>
            <person name="Kohler A."/>
            <person name="Grigoriev I.V."/>
            <person name="Martin F.M."/>
            <person name="Hacquard S."/>
        </authorList>
    </citation>
    <scope>NUCLEOTIDE SEQUENCE</scope>
    <source>
        <strain evidence="2">MPI-CAGE-AT-0021</strain>
    </source>
</reference>
<evidence type="ECO:0000313" key="3">
    <source>
        <dbReference type="Proteomes" id="UP000717696"/>
    </source>
</evidence>
<dbReference type="InterPro" id="IPR010730">
    <property type="entry name" value="HET"/>
</dbReference>
<protein>
    <submittedName>
        <fullName evidence="2">Heterokaryon incompatibility protein-domain-containing protein</fullName>
    </submittedName>
</protein>
<dbReference type="PANTHER" id="PTHR10622:SF10">
    <property type="entry name" value="HET DOMAIN-CONTAINING PROTEIN"/>
    <property type="match status" value="1"/>
</dbReference>
<dbReference type="EMBL" id="JAGMUU010000014">
    <property type="protein sequence ID" value="KAH7139668.1"/>
    <property type="molecule type" value="Genomic_DNA"/>
</dbReference>
<accession>A0A9P9IXS9</accession>
<dbReference type="PANTHER" id="PTHR10622">
    <property type="entry name" value="HET DOMAIN-CONTAINING PROTEIN"/>
    <property type="match status" value="1"/>
</dbReference>
<feature type="domain" description="Heterokaryon incompatibility" evidence="1">
    <location>
        <begin position="21"/>
        <end position="112"/>
    </location>
</feature>
<dbReference type="Pfam" id="PF06985">
    <property type="entry name" value="HET"/>
    <property type="match status" value="1"/>
</dbReference>
<dbReference type="Proteomes" id="UP000717696">
    <property type="component" value="Unassembled WGS sequence"/>
</dbReference>
<dbReference type="AlphaFoldDB" id="A0A9P9IXS9"/>
<comment type="caution">
    <text evidence="2">The sequence shown here is derived from an EMBL/GenBank/DDBJ whole genome shotgun (WGS) entry which is preliminary data.</text>
</comment>